<protein>
    <submittedName>
        <fullName evidence="1">Uncharacterized protein</fullName>
    </submittedName>
</protein>
<organism evidence="1">
    <name type="scientific">Arion vulgaris</name>
    <dbReference type="NCBI Taxonomy" id="1028688"/>
    <lineage>
        <taxon>Eukaryota</taxon>
        <taxon>Metazoa</taxon>
        <taxon>Spiralia</taxon>
        <taxon>Lophotrochozoa</taxon>
        <taxon>Mollusca</taxon>
        <taxon>Gastropoda</taxon>
        <taxon>Heterobranchia</taxon>
        <taxon>Euthyneura</taxon>
        <taxon>Panpulmonata</taxon>
        <taxon>Eupulmonata</taxon>
        <taxon>Stylommatophora</taxon>
        <taxon>Helicina</taxon>
        <taxon>Arionoidea</taxon>
        <taxon>Arionidae</taxon>
        <taxon>Arion</taxon>
    </lineage>
</organism>
<accession>A0A0B6XU67</accession>
<dbReference type="EMBL" id="HACG01000196">
    <property type="protein sequence ID" value="CEK47061.1"/>
    <property type="molecule type" value="Transcribed_RNA"/>
</dbReference>
<feature type="non-terminal residue" evidence="1">
    <location>
        <position position="75"/>
    </location>
</feature>
<feature type="non-terminal residue" evidence="1">
    <location>
        <position position="1"/>
    </location>
</feature>
<gene>
    <name evidence="1" type="primary">ORF467</name>
</gene>
<dbReference type="AlphaFoldDB" id="A0A0B6XU67"/>
<reference evidence="1" key="1">
    <citation type="submission" date="2014-12" db="EMBL/GenBank/DDBJ databases">
        <title>Insight into the proteome of Arion vulgaris.</title>
        <authorList>
            <person name="Aradska J."/>
            <person name="Bulat T."/>
            <person name="Smidak R."/>
            <person name="Sarate P."/>
            <person name="Gangsoo J."/>
            <person name="Sialana F."/>
            <person name="Bilban M."/>
            <person name="Lubec G."/>
        </authorList>
    </citation>
    <scope>NUCLEOTIDE SEQUENCE</scope>
    <source>
        <tissue evidence="1">Skin</tissue>
    </source>
</reference>
<evidence type="ECO:0000313" key="1">
    <source>
        <dbReference type="EMBL" id="CEK47061.1"/>
    </source>
</evidence>
<sequence length="75" mass="8567">CRTNSVYTNIRVLHETRNEIIRHANAAGYPTPALIPNVENQYQKLLSLPCSRSPDKLEHYVVCLLNYMPGTILEL</sequence>
<proteinExistence type="predicted"/>
<name>A0A0B6XU67_9EUPU</name>